<dbReference type="EMBL" id="BAABBX010000015">
    <property type="protein sequence ID" value="GAA4191505.1"/>
    <property type="molecule type" value="Genomic_DNA"/>
</dbReference>
<evidence type="ECO:0000259" key="1">
    <source>
        <dbReference type="Pfam" id="PF00535"/>
    </source>
</evidence>
<dbReference type="InterPro" id="IPR001173">
    <property type="entry name" value="Glyco_trans_2-like"/>
</dbReference>
<dbReference type="Proteomes" id="UP001500213">
    <property type="component" value="Unassembled WGS sequence"/>
</dbReference>
<evidence type="ECO:0000313" key="3">
    <source>
        <dbReference type="Proteomes" id="UP001500213"/>
    </source>
</evidence>
<dbReference type="SUPFAM" id="SSF53448">
    <property type="entry name" value="Nucleotide-diphospho-sugar transferases"/>
    <property type="match status" value="1"/>
</dbReference>
<dbReference type="Gene3D" id="3.90.550.10">
    <property type="entry name" value="Spore Coat Polysaccharide Biosynthesis Protein SpsA, Chain A"/>
    <property type="match status" value="1"/>
</dbReference>
<dbReference type="RefSeq" id="WP_344776876.1">
    <property type="nucleotide sequence ID" value="NZ_BAABBX010000015.1"/>
</dbReference>
<organism evidence="2 3">
    <name type="scientific">Gryllotalpicola kribbensis</name>
    <dbReference type="NCBI Taxonomy" id="993084"/>
    <lineage>
        <taxon>Bacteria</taxon>
        <taxon>Bacillati</taxon>
        <taxon>Actinomycetota</taxon>
        <taxon>Actinomycetes</taxon>
        <taxon>Micrococcales</taxon>
        <taxon>Microbacteriaceae</taxon>
        <taxon>Gryllotalpicola</taxon>
    </lineage>
</organism>
<accession>A0ABP8AVM7</accession>
<gene>
    <name evidence="2" type="ORF">GCM10022288_22400</name>
</gene>
<feature type="domain" description="Glycosyltransferase 2-like" evidence="1">
    <location>
        <begin position="5"/>
        <end position="145"/>
    </location>
</feature>
<keyword evidence="3" id="KW-1185">Reference proteome</keyword>
<dbReference type="PANTHER" id="PTHR22916:SF56">
    <property type="entry name" value="GLYCOSYL TRANSFERASE"/>
    <property type="match status" value="1"/>
</dbReference>
<dbReference type="Pfam" id="PF00535">
    <property type="entry name" value="Glycos_transf_2"/>
    <property type="match status" value="1"/>
</dbReference>
<comment type="caution">
    <text evidence="2">The sequence shown here is derived from an EMBL/GenBank/DDBJ whole genome shotgun (WGS) entry which is preliminary data.</text>
</comment>
<reference evidence="3" key="1">
    <citation type="journal article" date="2019" name="Int. J. Syst. Evol. Microbiol.">
        <title>The Global Catalogue of Microorganisms (GCM) 10K type strain sequencing project: providing services to taxonomists for standard genome sequencing and annotation.</title>
        <authorList>
            <consortium name="The Broad Institute Genomics Platform"/>
            <consortium name="The Broad Institute Genome Sequencing Center for Infectious Disease"/>
            <person name="Wu L."/>
            <person name="Ma J."/>
        </authorList>
    </citation>
    <scope>NUCLEOTIDE SEQUENCE [LARGE SCALE GENOMIC DNA]</scope>
    <source>
        <strain evidence="3">JCM 17593</strain>
    </source>
</reference>
<proteinExistence type="predicted"/>
<dbReference type="PANTHER" id="PTHR22916">
    <property type="entry name" value="GLYCOSYLTRANSFERASE"/>
    <property type="match status" value="1"/>
</dbReference>
<dbReference type="InterPro" id="IPR029044">
    <property type="entry name" value="Nucleotide-diphossugar_trans"/>
</dbReference>
<protein>
    <recommendedName>
        <fullName evidence="1">Glycosyltransferase 2-like domain-containing protein</fullName>
    </recommendedName>
</protein>
<name>A0ABP8AVM7_9MICO</name>
<sequence length="314" mass="35448">MPLVSVGVPVLNGEKYLEQTLEALAAQTLDDIEILISDNASVDRTREIAEAFAARDARFVVLPHTPRLGFADNWNRTLAAASGEYFMWNASDDLARPDHLRSCVDALRDRPDAVVAFSRVERINETGATIGSRNDERLDFDVPAHERVRTFFTREVFQAVGWGGVFRTERLRRFGGLPRLFGGDFPLGIRMAMSGPWAPVPRVLYAERVHGEQTTNMQAGDPIEQVRMFQPERTVSFAFPQWELARAMYLAALRGPGLASERWRAALAILTSWSLPQWRLLPWDLKRNAVRLLHGRYGVDRWSDSVRASEASRG</sequence>
<evidence type="ECO:0000313" key="2">
    <source>
        <dbReference type="EMBL" id="GAA4191505.1"/>
    </source>
</evidence>
<dbReference type="CDD" id="cd00761">
    <property type="entry name" value="Glyco_tranf_GTA_type"/>
    <property type="match status" value="1"/>
</dbReference>